<feature type="region of interest" description="Disordered" evidence="2">
    <location>
        <begin position="145"/>
        <end position="202"/>
    </location>
</feature>
<feature type="compositionally biased region" description="Basic and acidic residues" evidence="2">
    <location>
        <begin position="480"/>
        <end position="490"/>
    </location>
</feature>
<feature type="compositionally biased region" description="Polar residues" evidence="2">
    <location>
        <begin position="745"/>
        <end position="760"/>
    </location>
</feature>
<dbReference type="Proteomes" id="UP000001194">
    <property type="component" value="Unassembled WGS sequence"/>
</dbReference>
<dbReference type="OrthoDB" id="3067611at2759"/>
<keyword evidence="4" id="KW-1185">Reference proteome</keyword>
<feature type="compositionally biased region" description="Polar residues" evidence="2">
    <location>
        <begin position="688"/>
        <end position="701"/>
    </location>
</feature>
<reference evidence="3 4" key="1">
    <citation type="journal article" date="2008" name="Nature">
        <title>The genome of Laccaria bicolor provides insights into mycorrhizal symbiosis.</title>
        <authorList>
            <person name="Martin F."/>
            <person name="Aerts A."/>
            <person name="Ahren D."/>
            <person name="Brun A."/>
            <person name="Danchin E.G.J."/>
            <person name="Duchaussoy F."/>
            <person name="Gibon J."/>
            <person name="Kohler A."/>
            <person name="Lindquist E."/>
            <person name="Pereda V."/>
            <person name="Salamov A."/>
            <person name="Shapiro H.J."/>
            <person name="Wuyts J."/>
            <person name="Blaudez D."/>
            <person name="Buee M."/>
            <person name="Brokstein P."/>
            <person name="Canbaeck B."/>
            <person name="Cohen D."/>
            <person name="Courty P.E."/>
            <person name="Coutinho P.M."/>
            <person name="Delaruelle C."/>
            <person name="Detter J.C."/>
            <person name="Deveau A."/>
            <person name="DiFazio S."/>
            <person name="Duplessis S."/>
            <person name="Fraissinet-Tachet L."/>
            <person name="Lucic E."/>
            <person name="Frey-Klett P."/>
            <person name="Fourrey C."/>
            <person name="Feussner I."/>
            <person name="Gay G."/>
            <person name="Grimwood J."/>
            <person name="Hoegger P.J."/>
            <person name="Jain P."/>
            <person name="Kilaru S."/>
            <person name="Labbe J."/>
            <person name="Lin Y.C."/>
            <person name="Legue V."/>
            <person name="Le Tacon F."/>
            <person name="Marmeisse R."/>
            <person name="Melayah D."/>
            <person name="Montanini B."/>
            <person name="Muratet M."/>
            <person name="Nehls U."/>
            <person name="Niculita-Hirzel H."/>
            <person name="Oudot-Le Secq M.P."/>
            <person name="Peter M."/>
            <person name="Quesneville H."/>
            <person name="Rajashekar B."/>
            <person name="Reich M."/>
            <person name="Rouhier N."/>
            <person name="Schmutz J."/>
            <person name="Yin T."/>
            <person name="Chalot M."/>
            <person name="Henrissat B."/>
            <person name="Kuees U."/>
            <person name="Lucas S."/>
            <person name="Van de Peer Y."/>
            <person name="Podila G.K."/>
            <person name="Polle A."/>
            <person name="Pukkila P.J."/>
            <person name="Richardson P.M."/>
            <person name="Rouze P."/>
            <person name="Sanders I.R."/>
            <person name="Stajich J.E."/>
            <person name="Tunlid A."/>
            <person name="Tuskan G."/>
            <person name="Grigoriev I.V."/>
        </authorList>
    </citation>
    <scope>NUCLEOTIDE SEQUENCE [LARGE SCALE GENOMIC DNA]</scope>
    <source>
        <strain evidence="4">S238N-H82 / ATCC MYA-4686</strain>
    </source>
</reference>
<feature type="region of interest" description="Disordered" evidence="2">
    <location>
        <begin position="638"/>
        <end position="701"/>
    </location>
</feature>
<dbReference type="KEGG" id="lbc:LACBIDRAFT_294980"/>
<feature type="compositionally biased region" description="Basic and acidic residues" evidence="2">
    <location>
        <begin position="421"/>
        <end position="434"/>
    </location>
</feature>
<dbReference type="AlphaFoldDB" id="B0DJX8"/>
<feature type="region of interest" description="Disordered" evidence="2">
    <location>
        <begin position="406"/>
        <end position="601"/>
    </location>
</feature>
<feature type="coiled-coil region" evidence="1">
    <location>
        <begin position="317"/>
        <end position="347"/>
    </location>
</feature>
<sequence length="916" mass="100276">MLGSVFNRNQAATGVTCLLRSFQLSGKSHGFSEFQGPGPPAAELGSPGDIYIDTTEGKHALYARYPNKWKEWRKMRAGTIDTSSIPHPDFPNRILGIMVNSGNIGWFSKGKALGDTPYHSDGVLPPESPVSNPSEVIATILASGREVKKRKRGSTNDAMESAKRMRTTTRQDVVPRHESTDSCHPGPTDDGMNLPPSLQRRPLDTPVKLDLRSVSKRRPASGTNKMKISAMKPPPAILSLDDAIVIRQRFNSDSSSNQIDPHVQHRNFTSPSQFAPNTTPDHVTAQFESGSALPRFTVQPPTVLALSHTGEPFVVNVEALLAELMHLREENNELAKIKRDNALLVKLLASYPPSATTQDHHVPDAIFPTNDSCDEEAEDSLEEKTCEELQAEIAALKAKLLARKKGGNGKKTNIPEQGENDGERRLSPHPRDDNGEQVSGEDTLGEPSPSIAEDIPPEELDSFKGQEHDRLSSPTTVGFDESRESDHDQVDELEESGSETNDDEAADDEDDPASPRLSIPIEGDGNDTGNETIQRGEVDFPPNSPPSDLRNIDAEDAFDTGSPPPIDAPIGADVSDLNFDDPTEDANNFSNPSDRHNYSSPEPNMLVVKQEVVSPPSVRRTHPPPSFFPAEQEIIDLTLDNEDDDNDSVPHDPDVQELPSANLEPTFEDDADSVPDDLDVQEVPSATLEPSTPHSLFGSPTINLPNILQPLNSPSPNTRDIFDEIDAEWPTPPVKSKNHDVGEGDTTTQTSVEQDSTKSSAHAFDDPEKSHLLSTDDQSHRLDVKTPPSNTSTRHHTPRPGSPTMVQDIEVKEESALLENELLEDADANWLTTTHLQVVFDEKCVPNAFLCRLCLASEPTKIFKRGSGTSRSELRKHCADEHWDACGTLRNLEHDQLLHIFDNLSAENNSSTGGDT</sequence>
<feature type="compositionally biased region" description="Polar residues" evidence="2">
    <location>
        <begin position="585"/>
        <end position="601"/>
    </location>
</feature>
<feature type="compositionally biased region" description="Acidic residues" evidence="2">
    <location>
        <begin position="372"/>
        <end position="381"/>
    </location>
</feature>
<gene>
    <name evidence="3" type="ORF">LACBIDRAFT_294980</name>
</gene>
<feature type="compositionally biased region" description="Acidic residues" evidence="2">
    <location>
        <begin position="491"/>
        <end position="512"/>
    </location>
</feature>
<dbReference type="HOGENOM" id="CLU_324926_0_0_1"/>
<dbReference type="RefSeq" id="XP_001884483.1">
    <property type="nucleotide sequence ID" value="XM_001884448.1"/>
</dbReference>
<dbReference type="GeneID" id="6080099"/>
<name>B0DJX8_LACBS</name>
<accession>B0DJX8</accession>
<evidence type="ECO:0000313" key="4">
    <source>
        <dbReference type="Proteomes" id="UP000001194"/>
    </source>
</evidence>
<evidence type="ECO:0000256" key="2">
    <source>
        <dbReference type="SAM" id="MobiDB-lite"/>
    </source>
</evidence>
<proteinExistence type="predicted"/>
<feature type="compositionally biased region" description="Acidic residues" evidence="2">
    <location>
        <begin position="666"/>
        <end position="680"/>
    </location>
</feature>
<keyword evidence="1" id="KW-0175">Coiled coil</keyword>
<dbReference type="InParanoid" id="B0DJX8"/>
<evidence type="ECO:0000313" key="3">
    <source>
        <dbReference type="EMBL" id="EDR05093.1"/>
    </source>
</evidence>
<organism evidence="4">
    <name type="scientific">Laccaria bicolor (strain S238N-H82 / ATCC MYA-4686)</name>
    <name type="common">Bicoloured deceiver</name>
    <name type="synonym">Laccaria laccata var. bicolor</name>
    <dbReference type="NCBI Taxonomy" id="486041"/>
    <lineage>
        <taxon>Eukaryota</taxon>
        <taxon>Fungi</taxon>
        <taxon>Dikarya</taxon>
        <taxon>Basidiomycota</taxon>
        <taxon>Agaricomycotina</taxon>
        <taxon>Agaricomycetes</taxon>
        <taxon>Agaricomycetidae</taxon>
        <taxon>Agaricales</taxon>
        <taxon>Agaricineae</taxon>
        <taxon>Hydnangiaceae</taxon>
        <taxon>Laccaria</taxon>
    </lineage>
</organism>
<protein>
    <submittedName>
        <fullName evidence="3">Predicted protein</fullName>
    </submittedName>
</protein>
<feature type="compositionally biased region" description="Basic and acidic residues" evidence="2">
    <location>
        <begin position="461"/>
        <end position="471"/>
    </location>
</feature>
<dbReference type="EMBL" id="DS547115">
    <property type="protein sequence ID" value="EDR05093.1"/>
    <property type="molecule type" value="Genomic_DNA"/>
</dbReference>
<feature type="region of interest" description="Disordered" evidence="2">
    <location>
        <begin position="354"/>
        <end position="384"/>
    </location>
</feature>
<feature type="region of interest" description="Disordered" evidence="2">
    <location>
        <begin position="728"/>
        <end position="806"/>
    </location>
</feature>
<evidence type="ECO:0000256" key="1">
    <source>
        <dbReference type="SAM" id="Coils"/>
    </source>
</evidence>